<organism evidence="1 2">
    <name type="scientific">Daphnia pulex</name>
    <name type="common">Water flea</name>
    <dbReference type="NCBI Taxonomy" id="6669"/>
    <lineage>
        <taxon>Eukaryota</taxon>
        <taxon>Metazoa</taxon>
        <taxon>Ecdysozoa</taxon>
        <taxon>Arthropoda</taxon>
        <taxon>Crustacea</taxon>
        <taxon>Branchiopoda</taxon>
        <taxon>Diplostraca</taxon>
        <taxon>Cladocera</taxon>
        <taxon>Anomopoda</taxon>
        <taxon>Daphniidae</taxon>
        <taxon>Daphnia</taxon>
    </lineage>
</organism>
<dbReference type="AlphaFoldDB" id="E9GUP0"/>
<dbReference type="PANTHER" id="PTHR33053:SF9">
    <property type="entry name" value="AGAP000105-PA"/>
    <property type="match status" value="1"/>
</dbReference>
<evidence type="ECO:0000313" key="2">
    <source>
        <dbReference type="Proteomes" id="UP000000305"/>
    </source>
</evidence>
<dbReference type="PANTHER" id="PTHR33053">
    <property type="entry name" value="PROTEIN, PUTATIVE-RELATED"/>
    <property type="match status" value="1"/>
</dbReference>
<keyword evidence="2" id="KW-1185">Reference proteome</keyword>
<proteinExistence type="predicted"/>
<dbReference type="KEGG" id="dpx:DAPPUDRAFT_106665"/>
<dbReference type="PhylomeDB" id="E9GUP0"/>
<sequence length="296" mass="34268">MESVGLIHRDADLLQFVDVYLQNPDSACIQARYFTASPRCIIADGTTRSYLKRTKGHTGYRSCNRCIQKEEMINLAILLRSVNTPRRTDVNFLTYHTNSLSGDEHLKDIRDVSPFVKIDFPMVTGFIIDPMHTGIEGAFSRRFEGFILVPEEGKLSSSKIDEADRRIKFFRLCRPFGFDRYEGKFSTCKNCKIHVKRNILYYLLYPLFQGIFDETNLEHIMLLQYGMLLLGAFNKEPVSRTNIIEAQKTFQRYSVDLTELGIPCRFVSHQVTHLWEDVEKYGCGVKAKRVFLSKVF</sequence>
<evidence type="ECO:0000313" key="1">
    <source>
        <dbReference type="EMBL" id="EFX76765.1"/>
    </source>
</evidence>
<dbReference type="InParanoid" id="E9GUP0"/>
<dbReference type="EMBL" id="GL732566">
    <property type="protein sequence ID" value="EFX76765.1"/>
    <property type="molecule type" value="Genomic_DNA"/>
</dbReference>
<reference evidence="1 2" key="1">
    <citation type="journal article" date="2011" name="Science">
        <title>The ecoresponsive genome of Daphnia pulex.</title>
        <authorList>
            <person name="Colbourne J.K."/>
            <person name="Pfrender M.E."/>
            <person name="Gilbert D."/>
            <person name="Thomas W.K."/>
            <person name="Tucker A."/>
            <person name="Oakley T.H."/>
            <person name="Tokishita S."/>
            <person name="Aerts A."/>
            <person name="Arnold G.J."/>
            <person name="Basu M.K."/>
            <person name="Bauer D.J."/>
            <person name="Caceres C.E."/>
            <person name="Carmel L."/>
            <person name="Casola C."/>
            <person name="Choi J.H."/>
            <person name="Detter J.C."/>
            <person name="Dong Q."/>
            <person name="Dusheyko S."/>
            <person name="Eads B.D."/>
            <person name="Frohlich T."/>
            <person name="Geiler-Samerotte K.A."/>
            <person name="Gerlach D."/>
            <person name="Hatcher P."/>
            <person name="Jogdeo S."/>
            <person name="Krijgsveld J."/>
            <person name="Kriventseva E.V."/>
            <person name="Kultz D."/>
            <person name="Laforsch C."/>
            <person name="Lindquist E."/>
            <person name="Lopez J."/>
            <person name="Manak J.R."/>
            <person name="Muller J."/>
            <person name="Pangilinan J."/>
            <person name="Patwardhan R.P."/>
            <person name="Pitluck S."/>
            <person name="Pritham E.J."/>
            <person name="Rechtsteiner A."/>
            <person name="Rho M."/>
            <person name="Rogozin I.B."/>
            <person name="Sakarya O."/>
            <person name="Salamov A."/>
            <person name="Schaack S."/>
            <person name="Shapiro H."/>
            <person name="Shiga Y."/>
            <person name="Skalitzky C."/>
            <person name="Smith Z."/>
            <person name="Souvorov A."/>
            <person name="Sung W."/>
            <person name="Tang Z."/>
            <person name="Tsuchiya D."/>
            <person name="Tu H."/>
            <person name="Vos H."/>
            <person name="Wang M."/>
            <person name="Wolf Y.I."/>
            <person name="Yamagata H."/>
            <person name="Yamada T."/>
            <person name="Ye Y."/>
            <person name="Shaw J.R."/>
            <person name="Andrews J."/>
            <person name="Crease T.J."/>
            <person name="Tang H."/>
            <person name="Lucas S.M."/>
            <person name="Robertson H.M."/>
            <person name="Bork P."/>
            <person name="Koonin E.V."/>
            <person name="Zdobnov E.M."/>
            <person name="Grigoriev I.V."/>
            <person name="Lynch M."/>
            <person name="Boore J.L."/>
        </authorList>
    </citation>
    <scope>NUCLEOTIDE SEQUENCE [LARGE SCALE GENOMIC DNA]</scope>
</reference>
<protein>
    <submittedName>
        <fullName evidence="1">Uncharacterized protein</fullName>
    </submittedName>
</protein>
<accession>E9GUP0</accession>
<dbReference type="HOGENOM" id="CLU_940932_0_0_1"/>
<dbReference type="Proteomes" id="UP000000305">
    <property type="component" value="Unassembled WGS sequence"/>
</dbReference>
<dbReference type="OrthoDB" id="6765063at2759"/>
<gene>
    <name evidence="1" type="ORF">DAPPUDRAFT_106665</name>
</gene>
<name>E9GUP0_DAPPU</name>